<evidence type="ECO:0000256" key="10">
    <source>
        <dbReference type="ARBA" id="ARBA00022490"/>
    </source>
</evidence>
<evidence type="ECO:0000313" key="23">
    <source>
        <dbReference type="Proteomes" id="UP001501411"/>
    </source>
</evidence>
<keyword evidence="18" id="KW-0170">Cobalt</keyword>
<dbReference type="NCBIfam" id="TIGR01357">
    <property type="entry name" value="aroB"/>
    <property type="match status" value="1"/>
</dbReference>
<dbReference type="Proteomes" id="UP001501411">
    <property type="component" value="Unassembled WGS sequence"/>
</dbReference>
<name>A0ABP9AI35_9SPHI</name>
<keyword evidence="13" id="KW-0547">Nucleotide-binding</keyword>
<evidence type="ECO:0000256" key="6">
    <source>
        <dbReference type="ARBA" id="ARBA00004661"/>
    </source>
</evidence>
<dbReference type="Pfam" id="PF01761">
    <property type="entry name" value="DHQ_synthase"/>
    <property type="match status" value="1"/>
</dbReference>
<feature type="domain" description="3-dehydroquinate synthase N-terminal" evidence="20">
    <location>
        <begin position="62"/>
        <end position="174"/>
    </location>
</feature>
<evidence type="ECO:0000259" key="20">
    <source>
        <dbReference type="Pfam" id="PF01761"/>
    </source>
</evidence>
<dbReference type="InterPro" id="IPR050071">
    <property type="entry name" value="Dehydroquinate_synthase"/>
</dbReference>
<evidence type="ECO:0000256" key="14">
    <source>
        <dbReference type="ARBA" id="ARBA00022833"/>
    </source>
</evidence>
<evidence type="ECO:0000256" key="4">
    <source>
        <dbReference type="ARBA" id="ARBA00003485"/>
    </source>
</evidence>
<keyword evidence="12" id="KW-0479">Metal-binding</keyword>
<evidence type="ECO:0000256" key="8">
    <source>
        <dbReference type="ARBA" id="ARBA00013031"/>
    </source>
</evidence>
<evidence type="ECO:0000256" key="13">
    <source>
        <dbReference type="ARBA" id="ARBA00022741"/>
    </source>
</evidence>
<dbReference type="EMBL" id="BAABIQ010000003">
    <property type="protein sequence ID" value="GAA4780887.1"/>
    <property type="molecule type" value="Genomic_DNA"/>
</dbReference>
<dbReference type="Gene3D" id="1.20.1090.10">
    <property type="entry name" value="Dehydroquinate synthase-like - alpha domain"/>
    <property type="match status" value="1"/>
</dbReference>
<comment type="function">
    <text evidence="4">Catalyzes the conversion of 3-deoxy-D-arabino-heptulosonate 7-phosphate (DAHP) to dehydroquinate (DHQ).</text>
</comment>
<sequence>MINEIQSNTYAVFFDKSLKALEDFLETHSYSKIFILTDRNTGEYCLPVLRKALPTLTNYDLIEIDPGEENKNIDFCIGIWKMLLDFGADRKSLLLNLGGGVITDIGGFAASTFKRGIDFIQLPTTLLSQVDASVGGKTGIDMDGVKNIIGTFTQPKAVFINSQFLATLDRKQIISGFAEMVKHGLIYDKGYFETLQGVDFSAIDETYIIRSVEIKNDVVTKDPTEKGLRKILNFGHTIGHAIESYSLAHDSFPLLHGEAIAVGMICEAYLSHRLNNLSLNELNEVTAYIRTLFPAYVFNHSIDDQLFEYMLNDKKNTDGKIGFALLARIGHCTFDHYVERALIVEALDYYRSLELKTYD</sequence>
<keyword evidence="14" id="KW-0862">Zinc</keyword>
<evidence type="ECO:0000256" key="5">
    <source>
        <dbReference type="ARBA" id="ARBA00004496"/>
    </source>
</evidence>
<protein>
    <recommendedName>
        <fullName evidence="9 19">3-dehydroquinate synthase</fullName>
        <ecNumber evidence="8 19">4.2.3.4</ecNumber>
    </recommendedName>
</protein>
<comment type="subcellular location">
    <subcellularLocation>
        <location evidence="5">Cytoplasm</location>
    </subcellularLocation>
</comment>
<comment type="cofactor">
    <cofactor evidence="2">
        <name>NAD(+)</name>
        <dbReference type="ChEBI" id="CHEBI:57540"/>
    </cofactor>
</comment>
<dbReference type="InterPro" id="IPR016037">
    <property type="entry name" value="DHQ_synth_AroB"/>
</dbReference>
<keyword evidence="11" id="KW-0028">Amino-acid biosynthesis</keyword>
<comment type="similarity">
    <text evidence="7">Belongs to the sugar phosphate cyclases superfamily. Dehydroquinate synthase family.</text>
</comment>
<dbReference type="InterPro" id="IPR030963">
    <property type="entry name" value="DHQ_synth_fam"/>
</dbReference>
<dbReference type="PANTHER" id="PTHR43622">
    <property type="entry name" value="3-DEHYDROQUINATE SYNTHASE"/>
    <property type="match status" value="1"/>
</dbReference>
<evidence type="ECO:0000256" key="18">
    <source>
        <dbReference type="ARBA" id="ARBA00023285"/>
    </source>
</evidence>
<evidence type="ECO:0000256" key="12">
    <source>
        <dbReference type="ARBA" id="ARBA00022723"/>
    </source>
</evidence>
<evidence type="ECO:0000256" key="15">
    <source>
        <dbReference type="ARBA" id="ARBA00023027"/>
    </source>
</evidence>
<evidence type="ECO:0000256" key="17">
    <source>
        <dbReference type="ARBA" id="ARBA00023239"/>
    </source>
</evidence>
<keyword evidence="10" id="KW-0963">Cytoplasm</keyword>
<comment type="catalytic activity">
    <reaction evidence="1">
        <text>7-phospho-2-dehydro-3-deoxy-D-arabino-heptonate = 3-dehydroquinate + phosphate</text>
        <dbReference type="Rhea" id="RHEA:21968"/>
        <dbReference type="ChEBI" id="CHEBI:32364"/>
        <dbReference type="ChEBI" id="CHEBI:43474"/>
        <dbReference type="ChEBI" id="CHEBI:58394"/>
        <dbReference type="EC" id="4.2.3.4"/>
    </reaction>
</comment>
<dbReference type="InterPro" id="IPR056179">
    <property type="entry name" value="DHQS_C"/>
</dbReference>
<dbReference type="InterPro" id="IPR030960">
    <property type="entry name" value="DHQS/DOIS_N"/>
</dbReference>
<keyword evidence="17" id="KW-0456">Lyase</keyword>
<comment type="caution">
    <text evidence="22">The sequence shown here is derived from an EMBL/GenBank/DDBJ whole genome shotgun (WGS) entry which is preliminary data.</text>
</comment>
<keyword evidence="23" id="KW-1185">Reference proteome</keyword>
<evidence type="ECO:0000259" key="21">
    <source>
        <dbReference type="Pfam" id="PF24621"/>
    </source>
</evidence>
<evidence type="ECO:0000256" key="19">
    <source>
        <dbReference type="NCBIfam" id="TIGR01357"/>
    </source>
</evidence>
<keyword evidence="16" id="KW-0057">Aromatic amino acid biosynthesis</keyword>
<evidence type="ECO:0000256" key="3">
    <source>
        <dbReference type="ARBA" id="ARBA00001941"/>
    </source>
</evidence>
<dbReference type="Pfam" id="PF24621">
    <property type="entry name" value="DHQS_C"/>
    <property type="match status" value="1"/>
</dbReference>
<evidence type="ECO:0000256" key="9">
    <source>
        <dbReference type="ARBA" id="ARBA00017684"/>
    </source>
</evidence>
<comment type="cofactor">
    <cofactor evidence="3">
        <name>Co(2+)</name>
        <dbReference type="ChEBI" id="CHEBI:48828"/>
    </cofactor>
</comment>
<gene>
    <name evidence="22" type="primary">aroB</name>
    <name evidence="22" type="ORF">GCM10023231_05130</name>
</gene>
<proteinExistence type="inferred from homology"/>
<evidence type="ECO:0000256" key="2">
    <source>
        <dbReference type="ARBA" id="ARBA00001911"/>
    </source>
</evidence>
<dbReference type="PANTHER" id="PTHR43622:SF7">
    <property type="entry name" value="3-DEHYDROQUINATE SYNTHASE, CHLOROPLASTIC"/>
    <property type="match status" value="1"/>
</dbReference>
<dbReference type="RefSeq" id="WP_345230130.1">
    <property type="nucleotide sequence ID" value="NZ_BAABIQ010000003.1"/>
</dbReference>
<accession>A0ABP9AI35</accession>
<dbReference type="CDD" id="cd08195">
    <property type="entry name" value="DHQS"/>
    <property type="match status" value="1"/>
</dbReference>
<comment type="pathway">
    <text evidence="6">Metabolic intermediate biosynthesis; chorismate biosynthesis; chorismate from D-erythrose 4-phosphate and phosphoenolpyruvate: step 2/7.</text>
</comment>
<dbReference type="PIRSF" id="PIRSF001455">
    <property type="entry name" value="DHQ_synth"/>
    <property type="match status" value="1"/>
</dbReference>
<dbReference type="SUPFAM" id="SSF56796">
    <property type="entry name" value="Dehydroquinate synthase-like"/>
    <property type="match status" value="1"/>
</dbReference>
<reference evidence="23" key="1">
    <citation type="journal article" date="2019" name="Int. J. Syst. Evol. Microbiol.">
        <title>The Global Catalogue of Microorganisms (GCM) 10K type strain sequencing project: providing services to taxonomists for standard genome sequencing and annotation.</title>
        <authorList>
            <consortium name="The Broad Institute Genomics Platform"/>
            <consortium name="The Broad Institute Genome Sequencing Center for Infectious Disease"/>
            <person name="Wu L."/>
            <person name="Ma J."/>
        </authorList>
    </citation>
    <scope>NUCLEOTIDE SEQUENCE [LARGE SCALE GENOMIC DNA]</scope>
    <source>
        <strain evidence="23">JCM 18200</strain>
    </source>
</reference>
<dbReference type="EC" id="4.2.3.4" evidence="8 19"/>
<evidence type="ECO:0000313" key="22">
    <source>
        <dbReference type="EMBL" id="GAA4780887.1"/>
    </source>
</evidence>
<feature type="domain" description="3-dehydroquinate synthase C-terminal" evidence="21">
    <location>
        <begin position="176"/>
        <end position="316"/>
    </location>
</feature>
<evidence type="ECO:0000256" key="7">
    <source>
        <dbReference type="ARBA" id="ARBA00005412"/>
    </source>
</evidence>
<evidence type="ECO:0000256" key="16">
    <source>
        <dbReference type="ARBA" id="ARBA00023141"/>
    </source>
</evidence>
<organism evidence="22 23">
    <name type="scientific">Olivibacter ginsenosidimutans</name>
    <dbReference type="NCBI Taxonomy" id="1176537"/>
    <lineage>
        <taxon>Bacteria</taxon>
        <taxon>Pseudomonadati</taxon>
        <taxon>Bacteroidota</taxon>
        <taxon>Sphingobacteriia</taxon>
        <taxon>Sphingobacteriales</taxon>
        <taxon>Sphingobacteriaceae</taxon>
        <taxon>Olivibacter</taxon>
    </lineage>
</organism>
<evidence type="ECO:0000256" key="11">
    <source>
        <dbReference type="ARBA" id="ARBA00022605"/>
    </source>
</evidence>
<evidence type="ECO:0000256" key="1">
    <source>
        <dbReference type="ARBA" id="ARBA00001393"/>
    </source>
</evidence>
<keyword evidence="15" id="KW-0520">NAD</keyword>
<dbReference type="Gene3D" id="3.40.50.1970">
    <property type="match status" value="1"/>
</dbReference>